<evidence type="ECO:0000313" key="1">
    <source>
        <dbReference type="EMBL" id="GIY27293.1"/>
    </source>
</evidence>
<evidence type="ECO:0000313" key="2">
    <source>
        <dbReference type="Proteomes" id="UP001054837"/>
    </source>
</evidence>
<organism evidence="1 2">
    <name type="scientific">Caerostris darwini</name>
    <dbReference type="NCBI Taxonomy" id="1538125"/>
    <lineage>
        <taxon>Eukaryota</taxon>
        <taxon>Metazoa</taxon>
        <taxon>Ecdysozoa</taxon>
        <taxon>Arthropoda</taxon>
        <taxon>Chelicerata</taxon>
        <taxon>Arachnida</taxon>
        <taxon>Araneae</taxon>
        <taxon>Araneomorphae</taxon>
        <taxon>Entelegynae</taxon>
        <taxon>Araneoidea</taxon>
        <taxon>Araneidae</taxon>
        <taxon>Caerostris</taxon>
    </lineage>
</organism>
<reference evidence="1 2" key="1">
    <citation type="submission" date="2021-06" db="EMBL/GenBank/DDBJ databases">
        <title>Caerostris darwini draft genome.</title>
        <authorList>
            <person name="Kono N."/>
            <person name="Arakawa K."/>
        </authorList>
    </citation>
    <scope>NUCLEOTIDE SEQUENCE [LARGE SCALE GENOMIC DNA]</scope>
</reference>
<keyword evidence="2" id="KW-1185">Reference proteome</keyword>
<dbReference type="AlphaFoldDB" id="A0AAV4RY84"/>
<sequence length="56" mass="5915">PSRVTPTNTYAKVITQGVSRPVGGTTAPLSESALALFKIQPPARCSLHRASSSRSY</sequence>
<protein>
    <submittedName>
        <fullName evidence="1">Uncharacterized protein</fullName>
    </submittedName>
</protein>
<dbReference type="EMBL" id="BPLQ01007040">
    <property type="protein sequence ID" value="GIY27293.1"/>
    <property type="molecule type" value="Genomic_DNA"/>
</dbReference>
<accession>A0AAV4RY84</accession>
<dbReference type="Proteomes" id="UP001054837">
    <property type="component" value="Unassembled WGS sequence"/>
</dbReference>
<name>A0AAV4RY84_9ARAC</name>
<feature type="non-terminal residue" evidence="1">
    <location>
        <position position="1"/>
    </location>
</feature>
<comment type="caution">
    <text evidence="1">The sequence shown here is derived from an EMBL/GenBank/DDBJ whole genome shotgun (WGS) entry which is preliminary data.</text>
</comment>
<gene>
    <name evidence="1" type="ORF">CDAR_570411</name>
</gene>
<proteinExistence type="predicted"/>